<dbReference type="AlphaFoldDB" id="A0AAN9I6F5"/>
<dbReference type="Proteomes" id="UP001372338">
    <property type="component" value="Unassembled WGS sequence"/>
</dbReference>
<dbReference type="EMBL" id="JAYWIO010000004">
    <property type="protein sequence ID" value="KAK7267877.1"/>
    <property type="molecule type" value="Genomic_DNA"/>
</dbReference>
<dbReference type="Pfam" id="PF02519">
    <property type="entry name" value="Auxin_inducible"/>
    <property type="match status" value="1"/>
</dbReference>
<evidence type="ECO:0000313" key="2">
    <source>
        <dbReference type="EMBL" id="KAK7267877.1"/>
    </source>
</evidence>
<evidence type="ECO:0000256" key="1">
    <source>
        <dbReference type="ARBA" id="ARBA00006974"/>
    </source>
</evidence>
<comment type="caution">
    <text evidence="2">The sequence shown here is derived from an EMBL/GenBank/DDBJ whole genome shotgun (WGS) entry which is preliminary data.</text>
</comment>
<accession>A0AAN9I6F5</accession>
<dbReference type="PANTHER" id="PTHR31374:SF269">
    <property type="entry name" value="AUXIN RESPONSIVE SAUR PROTEIN"/>
    <property type="match status" value="1"/>
</dbReference>
<dbReference type="InterPro" id="IPR003676">
    <property type="entry name" value="SAUR_fam"/>
</dbReference>
<dbReference type="PANTHER" id="PTHR31374">
    <property type="entry name" value="AUXIN-INDUCED PROTEIN-LIKE-RELATED"/>
    <property type="match status" value="1"/>
</dbReference>
<evidence type="ECO:0000313" key="3">
    <source>
        <dbReference type="Proteomes" id="UP001372338"/>
    </source>
</evidence>
<reference evidence="2 3" key="1">
    <citation type="submission" date="2024-01" db="EMBL/GenBank/DDBJ databases">
        <title>The genomes of 5 underutilized Papilionoideae crops provide insights into root nodulation and disease resistanc.</title>
        <authorList>
            <person name="Yuan L."/>
        </authorList>
    </citation>
    <scope>NUCLEOTIDE SEQUENCE [LARGE SCALE GENOMIC DNA]</scope>
    <source>
        <strain evidence="2">ZHUSHIDOU_FW_LH</strain>
        <tissue evidence="2">Leaf</tissue>
    </source>
</reference>
<dbReference type="GO" id="GO:0009733">
    <property type="term" value="P:response to auxin"/>
    <property type="evidence" value="ECO:0007669"/>
    <property type="project" value="InterPro"/>
</dbReference>
<gene>
    <name evidence="2" type="ORF">RIF29_20557</name>
</gene>
<sequence>MPLEVRKKENCIAISSIRHSKLHTPAKQTVRDVHRGPVPTTLKATKSFLSCMWRKYGRSGGGGKKPPPPPDVPRGHLAVMVGEAKRRFVIRADYLNHPVLQQLLEQANNEGHGFNKSGPLAIPCDEFLFEDIIQSLRSGTNSRQPSCHVPLKKVDLSSMSKDTVPLLQGFDSKRKSSC</sequence>
<name>A0AAN9I6F5_CROPI</name>
<proteinExistence type="inferred from homology"/>
<comment type="similarity">
    <text evidence="1">Belongs to the ARG7 family.</text>
</comment>
<keyword evidence="3" id="KW-1185">Reference proteome</keyword>
<protein>
    <submittedName>
        <fullName evidence="2">Uncharacterized protein</fullName>
    </submittedName>
</protein>
<organism evidence="2 3">
    <name type="scientific">Crotalaria pallida</name>
    <name type="common">Smooth rattlebox</name>
    <name type="synonym">Crotalaria striata</name>
    <dbReference type="NCBI Taxonomy" id="3830"/>
    <lineage>
        <taxon>Eukaryota</taxon>
        <taxon>Viridiplantae</taxon>
        <taxon>Streptophyta</taxon>
        <taxon>Embryophyta</taxon>
        <taxon>Tracheophyta</taxon>
        <taxon>Spermatophyta</taxon>
        <taxon>Magnoliopsida</taxon>
        <taxon>eudicotyledons</taxon>
        <taxon>Gunneridae</taxon>
        <taxon>Pentapetalae</taxon>
        <taxon>rosids</taxon>
        <taxon>fabids</taxon>
        <taxon>Fabales</taxon>
        <taxon>Fabaceae</taxon>
        <taxon>Papilionoideae</taxon>
        <taxon>50 kb inversion clade</taxon>
        <taxon>genistoids sensu lato</taxon>
        <taxon>core genistoids</taxon>
        <taxon>Crotalarieae</taxon>
        <taxon>Crotalaria</taxon>
    </lineage>
</organism>